<comment type="cofactor">
    <cofactor evidence="1">
        <name>Fe(2+)</name>
        <dbReference type="ChEBI" id="CHEBI:29033"/>
    </cofactor>
</comment>
<reference evidence="3 4" key="1">
    <citation type="submission" date="2012-02" db="EMBL/GenBank/DDBJ databases">
        <title>Complete genome sequence of Phycisphaera mikurensis NBRC 102666.</title>
        <authorList>
            <person name="Ankai A."/>
            <person name="Hosoyama A."/>
            <person name="Terui Y."/>
            <person name="Sekine M."/>
            <person name="Fukai R."/>
            <person name="Kato Y."/>
            <person name="Nakamura S."/>
            <person name="Yamada-Narita S."/>
            <person name="Kawakoshi A."/>
            <person name="Fukunaga Y."/>
            <person name="Yamazaki S."/>
            <person name="Fujita N."/>
        </authorList>
    </citation>
    <scope>NUCLEOTIDE SEQUENCE [LARGE SCALE GENOMIC DNA]</scope>
    <source>
        <strain evidence="4">NBRC 102666 / KCTC 22515 / FYK2301M01</strain>
    </source>
</reference>
<dbReference type="EMBL" id="AP012338">
    <property type="protein sequence ID" value="BAM03039.1"/>
    <property type="molecule type" value="Genomic_DNA"/>
</dbReference>
<dbReference type="GO" id="GO:0005506">
    <property type="term" value="F:iron ion binding"/>
    <property type="evidence" value="ECO:0007669"/>
    <property type="project" value="UniProtKB-ARBA"/>
</dbReference>
<evidence type="ECO:0000256" key="2">
    <source>
        <dbReference type="SAM" id="MobiDB-lite"/>
    </source>
</evidence>
<proteinExistence type="predicted"/>
<dbReference type="Gene3D" id="2.60.120.620">
    <property type="entry name" value="q2cbj1_9rhob like domain"/>
    <property type="match status" value="1"/>
</dbReference>
<keyword evidence="3" id="KW-0223">Dioxygenase</keyword>
<feature type="region of interest" description="Disordered" evidence="2">
    <location>
        <begin position="1"/>
        <end position="35"/>
    </location>
</feature>
<dbReference type="Pfam" id="PF05721">
    <property type="entry name" value="PhyH"/>
    <property type="match status" value="1"/>
</dbReference>
<dbReference type="GO" id="GO:0016706">
    <property type="term" value="F:2-oxoglutarate-dependent dioxygenase activity"/>
    <property type="evidence" value="ECO:0007669"/>
    <property type="project" value="UniProtKB-ARBA"/>
</dbReference>
<dbReference type="KEGG" id="phm:PSMK_08800"/>
<organism evidence="3 4">
    <name type="scientific">Phycisphaera mikurensis (strain NBRC 102666 / KCTC 22515 / FYK2301M01)</name>
    <dbReference type="NCBI Taxonomy" id="1142394"/>
    <lineage>
        <taxon>Bacteria</taxon>
        <taxon>Pseudomonadati</taxon>
        <taxon>Planctomycetota</taxon>
        <taxon>Phycisphaerae</taxon>
        <taxon>Phycisphaerales</taxon>
        <taxon>Phycisphaeraceae</taxon>
        <taxon>Phycisphaera</taxon>
    </lineage>
</organism>
<evidence type="ECO:0000313" key="4">
    <source>
        <dbReference type="Proteomes" id="UP000007881"/>
    </source>
</evidence>
<evidence type="ECO:0000313" key="3">
    <source>
        <dbReference type="EMBL" id="BAM03039.1"/>
    </source>
</evidence>
<sequence>MTNTDTDTETEKPFAPPVENPVEDPPEGLYEPAGRVDLLPGPDAVNDEAAVFFAERGYLAVAGVLTPAEVAASLASLEDLVEGRIEGFNGVQNEAQAGDDPETPAIDRVRKLWFTGDECQRCGMPVDHPLVKRIVAKLMPGREPAIFQTMALLKPPGRGREKPWHQDHAYFKVRLEDRIVGVWIALDHALVENGCMQLIDGGHLGGPLVHFSRRDWQLCDADVMKQASLAAVLAPGDALFFDSLLPHGTPPNRSGRRRRAMQFHYAPADTVKIAMEEHDGIFGSAGKSVYC</sequence>
<evidence type="ECO:0000256" key="1">
    <source>
        <dbReference type="ARBA" id="ARBA00001954"/>
    </source>
</evidence>
<protein>
    <submittedName>
        <fullName evidence="3">Putative dioxygenase</fullName>
    </submittedName>
</protein>
<dbReference type="RefSeq" id="WP_014436259.1">
    <property type="nucleotide sequence ID" value="NC_017080.1"/>
</dbReference>
<keyword evidence="4" id="KW-1185">Reference proteome</keyword>
<name>I0ICQ1_PHYMF</name>
<dbReference type="AlphaFoldDB" id="I0ICQ1"/>
<dbReference type="STRING" id="1142394.PSMK_08800"/>
<dbReference type="PANTHER" id="PTHR20883:SF48">
    <property type="entry name" value="ECTOINE DIOXYGENASE"/>
    <property type="match status" value="1"/>
</dbReference>
<dbReference type="InterPro" id="IPR008775">
    <property type="entry name" value="Phytyl_CoA_dOase-like"/>
</dbReference>
<dbReference type="eggNOG" id="COG5285">
    <property type="taxonomic scope" value="Bacteria"/>
</dbReference>
<dbReference type="Proteomes" id="UP000007881">
    <property type="component" value="Chromosome"/>
</dbReference>
<keyword evidence="3" id="KW-0560">Oxidoreductase</keyword>
<accession>I0ICQ1</accession>
<dbReference type="SUPFAM" id="SSF51197">
    <property type="entry name" value="Clavaminate synthase-like"/>
    <property type="match status" value="1"/>
</dbReference>
<dbReference type="PANTHER" id="PTHR20883">
    <property type="entry name" value="PHYTANOYL-COA DIOXYGENASE DOMAIN CONTAINING 1"/>
    <property type="match status" value="1"/>
</dbReference>
<gene>
    <name evidence="3" type="ordered locus">PSMK_08800</name>
</gene>
<dbReference type="HOGENOM" id="CLU_955983_0_0_0"/>